<feature type="region of interest" description="Disordered" evidence="1">
    <location>
        <begin position="194"/>
        <end position="243"/>
    </location>
</feature>
<organism evidence="2 3">
    <name type="scientific">Channa striata</name>
    <name type="common">Snakehead murrel</name>
    <name type="synonym">Ophicephalus striatus</name>
    <dbReference type="NCBI Taxonomy" id="64152"/>
    <lineage>
        <taxon>Eukaryota</taxon>
        <taxon>Metazoa</taxon>
        <taxon>Chordata</taxon>
        <taxon>Craniata</taxon>
        <taxon>Vertebrata</taxon>
        <taxon>Euteleostomi</taxon>
        <taxon>Actinopterygii</taxon>
        <taxon>Neopterygii</taxon>
        <taxon>Teleostei</taxon>
        <taxon>Neoteleostei</taxon>
        <taxon>Acanthomorphata</taxon>
        <taxon>Anabantaria</taxon>
        <taxon>Anabantiformes</taxon>
        <taxon>Channoidei</taxon>
        <taxon>Channidae</taxon>
        <taxon>Channa</taxon>
    </lineage>
</organism>
<comment type="caution">
    <text evidence="2">The sequence shown here is derived from an EMBL/GenBank/DDBJ whole genome shotgun (WGS) entry which is preliminary data.</text>
</comment>
<feature type="compositionally biased region" description="Polar residues" evidence="1">
    <location>
        <begin position="1"/>
        <end position="11"/>
    </location>
</feature>
<accession>A0AA88NSZ2</accession>
<name>A0AA88NSZ2_CHASR</name>
<reference evidence="2" key="1">
    <citation type="submission" date="2023-07" db="EMBL/GenBank/DDBJ databases">
        <title>Chromosome-level Genome Assembly of Striped Snakehead (Channa striata).</title>
        <authorList>
            <person name="Liu H."/>
        </authorList>
    </citation>
    <scope>NUCLEOTIDE SEQUENCE</scope>
    <source>
        <strain evidence="2">Gz</strain>
        <tissue evidence="2">Muscle</tissue>
    </source>
</reference>
<dbReference type="AlphaFoldDB" id="A0AA88NSZ2"/>
<evidence type="ECO:0000313" key="3">
    <source>
        <dbReference type="Proteomes" id="UP001187415"/>
    </source>
</evidence>
<keyword evidence="3" id="KW-1185">Reference proteome</keyword>
<dbReference type="Proteomes" id="UP001187415">
    <property type="component" value="Unassembled WGS sequence"/>
</dbReference>
<evidence type="ECO:0000313" key="2">
    <source>
        <dbReference type="EMBL" id="KAK2863639.1"/>
    </source>
</evidence>
<sequence length="271" mass="28758">MHGTRCRTSNKLGRAARTGRGTVLPESQSRFLEEVVALSPLHSPSAVQPAVPAPRPEMTLPMTPVTAQQPVKVVQPATLGEEGSSVSVSVPLLTRVTCSVATMTEGKPVSPSSVGEVDKGDVGFRVLDHGSAKVQRSQRRIHVPSVHVDDVAEHGPLVGTRETHLLEGEELLDLDLTPTLVPEVQFHTQLVHTAQNSPQTAAPLPQPAPADDPNRRRPKPNGNNNHSGAGYATPTASLAPLLPRPGWRAAISPELNSLNAIPRGRRPAQPG</sequence>
<feature type="region of interest" description="Disordered" evidence="1">
    <location>
        <begin position="1"/>
        <end position="22"/>
    </location>
</feature>
<evidence type="ECO:0000256" key="1">
    <source>
        <dbReference type="SAM" id="MobiDB-lite"/>
    </source>
</evidence>
<gene>
    <name evidence="2" type="ORF">Q5P01_003172</name>
</gene>
<proteinExistence type="predicted"/>
<protein>
    <submittedName>
        <fullName evidence="2">Uncharacterized protein</fullName>
    </submittedName>
</protein>
<dbReference type="EMBL" id="JAUPFM010000001">
    <property type="protein sequence ID" value="KAK2863639.1"/>
    <property type="molecule type" value="Genomic_DNA"/>
</dbReference>